<feature type="transmembrane region" description="Helical" evidence="7">
    <location>
        <begin position="141"/>
        <end position="161"/>
    </location>
</feature>
<dbReference type="PANTHER" id="PTHR19139">
    <property type="entry name" value="AQUAPORIN TRANSPORTER"/>
    <property type="match status" value="1"/>
</dbReference>
<keyword evidence="3 6" id="KW-0812">Transmembrane</keyword>
<keyword evidence="6" id="KW-0813">Transport</keyword>
<sequence length="245" mass="26281">MKMWRRVLAEAQGTALLAFLITASGGNPYAIALGLWIDIVGIGFIGGAHFNPIVTLSVMAKKKYFKALSKHEIMESTAYLVVQFPAAIIGAISGLAIRPSDFMINIGENSSIFQGLFAEAVFTGQMVLVILIVGELMESKLVSALAVAITVLAGILTVGSISGACFNPFVCSSIDIVQYIRFNDSAYIDNLWIYYAGPLIGGIVATIAGCVYLTDSKFTKKRDEETINCATQEGENCQCALIKMV</sequence>
<evidence type="ECO:0000256" key="3">
    <source>
        <dbReference type="ARBA" id="ARBA00022692"/>
    </source>
</evidence>
<dbReference type="Gene3D" id="1.20.1080.10">
    <property type="entry name" value="Glycerol uptake facilitator protein"/>
    <property type="match status" value="1"/>
</dbReference>
<evidence type="ECO:0000256" key="4">
    <source>
        <dbReference type="ARBA" id="ARBA00022989"/>
    </source>
</evidence>
<evidence type="ECO:0000256" key="2">
    <source>
        <dbReference type="ARBA" id="ARBA00006175"/>
    </source>
</evidence>
<keyword evidence="9" id="KW-1185">Reference proteome</keyword>
<dbReference type="GO" id="GO:0005886">
    <property type="term" value="C:plasma membrane"/>
    <property type="evidence" value="ECO:0007669"/>
    <property type="project" value="TreeGrafter"/>
</dbReference>
<keyword evidence="5 7" id="KW-0472">Membrane</keyword>
<dbReference type="AlphaFoldDB" id="A0AAU9JY58"/>
<evidence type="ECO:0000256" key="1">
    <source>
        <dbReference type="ARBA" id="ARBA00004141"/>
    </source>
</evidence>
<proteinExistence type="inferred from homology"/>
<dbReference type="InterPro" id="IPR034294">
    <property type="entry name" value="Aquaporin_transptr"/>
</dbReference>
<evidence type="ECO:0000256" key="6">
    <source>
        <dbReference type="RuleBase" id="RU000477"/>
    </source>
</evidence>
<evidence type="ECO:0000313" key="9">
    <source>
        <dbReference type="Proteomes" id="UP001162131"/>
    </source>
</evidence>
<comment type="caution">
    <text evidence="8">The sequence shown here is derived from an EMBL/GenBank/DDBJ whole genome shotgun (WGS) entry which is preliminary data.</text>
</comment>
<dbReference type="GO" id="GO:0015250">
    <property type="term" value="F:water channel activity"/>
    <property type="evidence" value="ECO:0007669"/>
    <property type="project" value="TreeGrafter"/>
</dbReference>
<evidence type="ECO:0000256" key="7">
    <source>
        <dbReference type="SAM" id="Phobius"/>
    </source>
</evidence>
<accession>A0AAU9JY58</accession>
<reference evidence="8" key="1">
    <citation type="submission" date="2021-09" db="EMBL/GenBank/DDBJ databases">
        <authorList>
            <consortium name="AG Swart"/>
            <person name="Singh M."/>
            <person name="Singh A."/>
            <person name="Seah K."/>
            <person name="Emmerich C."/>
        </authorList>
    </citation>
    <scope>NUCLEOTIDE SEQUENCE</scope>
    <source>
        <strain evidence="8">ATCC30299</strain>
    </source>
</reference>
<dbReference type="SUPFAM" id="SSF81338">
    <property type="entry name" value="Aquaporin-like"/>
    <property type="match status" value="1"/>
</dbReference>
<dbReference type="EMBL" id="CAJZBQ010000053">
    <property type="protein sequence ID" value="CAG9331291.1"/>
    <property type="molecule type" value="Genomic_DNA"/>
</dbReference>
<feature type="transmembrane region" description="Helical" evidence="7">
    <location>
        <begin position="112"/>
        <end position="134"/>
    </location>
</feature>
<comment type="similarity">
    <text evidence="2 6">Belongs to the MIP/aquaporin (TC 1.A.8) family.</text>
</comment>
<feature type="transmembrane region" description="Helical" evidence="7">
    <location>
        <begin position="77"/>
        <end position="97"/>
    </location>
</feature>
<evidence type="ECO:0000256" key="5">
    <source>
        <dbReference type="ARBA" id="ARBA00023136"/>
    </source>
</evidence>
<protein>
    <recommendedName>
        <fullName evidence="10">Aquaporin</fullName>
    </recommendedName>
</protein>
<organism evidence="8 9">
    <name type="scientific">Blepharisma stoltei</name>
    <dbReference type="NCBI Taxonomy" id="1481888"/>
    <lineage>
        <taxon>Eukaryota</taxon>
        <taxon>Sar</taxon>
        <taxon>Alveolata</taxon>
        <taxon>Ciliophora</taxon>
        <taxon>Postciliodesmatophora</taxon>
        <taxon>Heterotrichea</taxon>
        <taxon>Heterotrichida</taxon>
        <taxon>Blepharismidae</taxon>
        <taxon>Blepharisma</taxon>
    </lineage>
</organism>
<comment type="subcellular location">
    <subcellularLocation>
        <location evidence="1">Membrane</location>
        <topology evidence="1">Multi-pass membrane protein</topology>
    </subcellularLocation>
</comment>
<dbReference type="Proteomes" id="UP001162131">
    <property type="component" value="Unassembled WGS sequence"/>
</dbReference>
<feature type="transmembrane region" description="Helical" evidence="7">
    <location>
        <begin position="35"/>
        <end position="56"/>
    </location>
</feature>
<keyword evidence="4 7" id="KW-1133">Transmembrane helix</keyword>
<name>A0AAU9JY58_9CILI</name>
<gene>
    <name evidence="8" type="ORF">BSTOLATCC_MIC53366</name>
</gene>
<evidence type="ECO:0000313" key="8">
    <source>
        <dbReference type="EMBL" id="CAG9331291.1"/>
    </source>
</evidence>
<dbReference type="PRINTS" id="PR00783">
    <property type="entry name" value="MINTRINSICP"/>
</dbReference>
<feature type="transmembrane region" description="Helical" evidence="7">
    <location>
        <begin position="192"/>
        <end position="213"/>
    </location>
</feature>
<dbReference type="Pfam" id="PF00230">
    <property type="entry name" value="MIP"/>
    <property type="match status" value="1"/>
</dbReference>
<dbReference type="InterPro" id="IPR000425">
    <property type="entry name" value="MIP"/>
</dbReference>
<dbReference type="InterPro" id="IPR023271">
    <property type="entry name" value="Aquaporin-like"/>
</dbReference>
<evidence type="ECO:0008006" key="10">
    <source>
        <dbReference type="Google" id="ProtNLM"/>
    </source>
</evidence>
<dbReference type="PANTHER" id="PTHR19139:SF199">
    <property type="entry name" value="MIP17260P"/>
    <property type="match status" value="1"/>
</dbReference>